<keyword evidence="2" id="KW-0614">Plasmid</keyword>
<dbReference type="RefSeq" id="WP_262118666.1">
    <property type="nucleotide sequence ID" value="NZ_CP104936.1"/>
</dbReference>
<protein>
    <submittedName>
        <fullName evidence="2">Uncharacterized protein</fullName>
    </submittedName>
</protein>
<feature type="transmembrane region" description="Helical" evidence="1">
    <location>
        <begin position="26"/>
        <end position="51"/>
    </location>
</feature>
<dbReference type="AlphaFoldDB" id="A0A9Q9PBC8"/>
<keyword evidence="1" id="KW-1133">Transmembrane helix</keyword>
<reference evidence="2" key="1">
    <citation type="submission" date="2022-09" db="EMBL/GenBank/DDBJ databases">
        <title>Taxonomy of Curtobacterium flaccumfaciens.</title>
        <authorList>
            <person name="Osdaghi E."/>
            <person name="Taghavi S.M."/>
            <person name="Hamidizade M."/>
            <person name="Abachi H."/>
            <person name="Fazliarab A."/>
            <person name="Baeyen S."/>
            <person name="Portier P."/>
            <person name="Van Vaerenbergh J."/>
            <person name="Jacques M.-A."/>
        </authorList>
    </citation>
    <scope>NUCLEOTIDE SEQUENCE</scope>
    <source>
        <strain evidence="2">AGQB46</strain>
        <plasmid evidence="2">unnamed</plasmid>
    </source>
</reference>
<dbReference type="Proteomes" id="UP001062223">
    <property type="component" value="Plasmid unnamed"/>
</dbReference>
<keyword evidence="1" id="KW-0812">Transmembrane</keyword>
<accession>A0A9Q9PBC8</accession>
<keyword evidence="1" id="KW-0472">Membrane</keyword>
<dbReference type="KEGG" id="cpoi:OE229_17575"/>
<dbReference type="GeneID" id="99625325"/>
<organism evidence="2 3">
    <name type="scientific">Curtobacterium poinsettiae</name>
    <dbReference type="NCBI Taxonomy" id="159612"/>
    <lineage>
        <taxon>Bacteria</taxon>
        <taxon>Bacillati</taxon>
        <taxon>Actinomycetota</taxon>
        <taxon>Actinomycetes</taxon>
        <taxon>Micrococcales</taxon>
        <taxon>Microbacteriaceae</taxon>
        <taxon>Curtobacterium</taxon>
    </lineage>
</organism>
<name>A0A9Q9PBC8_9MICO</name>
<evidence type="ECO:0000313" key="3">
    <source>
        <dbReference type="Proteomes" id="UP001062223"/>
    </source>
</evidence>
<sequence length="62" mass="6731">MLIALAIAMTLVTVNTIVRGPFGDPGAWVVTVVFVQVLTVLLLAAVGWSDLRGPRDRRGRRD</sequence>
<gene>
    <name evidence="2" type="ORF">OE229_17575</name>
</gene>
<geneLocation type="plasmid" evidence="2 3">
    <name>unnamed</name>
</geneLocation>
<dbReference type="EMBL" id="CP106880">
    <property type="protein sequence ID" value="UYC82745.1"/>
    <property type="molecule type" value="Genomic_DNA"/>
</dbReference>
<proteinExistence type="predicted"/>
<evidence type="ECO:0000256" key="1">
    <source>
        <dbReference type="SAM" id="Phobius"/>
    </source>
</evidence>
<evidence type="ECO:0000313" key="2">
    <source>
        <dbReference type="EMBL" id="UYC82745.1"/>
    </source>
</evidence>